<name>A0ACB6ZQ63_THEGA</name>
<reference evidence="1" key="2">
    <citation type="journal article" date="2020" name="Nat. Commun.">
        <title>Large-scale genome sequencing of mycorrhizal fungi provides insights into the early evolution of symbiotic traits.</title>
        <authorList>
            <person name="Miyauchi S."/>
            <person name="Kiss E."/>
            <person name="Kuo A."/>
            <person name="Drula E."/>
            <person name="Kohler A."/>
            <person name="Sanchez-Garcia M."/>
            <person name="Morin E."/>
            <person name="Andreopoulos B."/>
            <person name="Barry K.W."/>
            <person name="Bonito G."/>
            <person name="Buee M."/>
            <person name="Carver A."/>
            <person name="Chen C."/>
            <person name="Cichocki N."/>
            <person name="Clum A."/>
            <person name="Culley D."/>
            <person name="Crous P.W."/>
            <person name="Fauchery L."/>
            <person name="Girlanda M."/>
            <person name="Hayes R.D."/>
            <person name="Keri Z."/>
            <person name="LaButti K."/>
            <person name="Lipzen A."/>
            <person name="Lombard V."/>
            <person name="Magnuson J."/>
            <person name="Maillard F."/>
            <person name="Murat C."/>
            <person name="Nolan M."/>
            <person name="Ohm R.A."/>
            <person name="Pangilinan J."/>
            <person name="Pereira M.F."/>
            <person name="Perotto S."/>
            <person name="Peter M."/>
            <person name="Pfister S."/>
            <person name="Riley R."/>
            <person name="Sitrit Y."/>
            <person name="Stielow J.B."/>
            <person name="Szollosi G."/>
            <person name="Zifcakova L."/>
            <person name="Stursova M."/>
            <person name="Spatafora J.W."/>
            <person name="Tedersoo L."/>
            <person name="Vaario L.M."/>
            <person name="Yamada A."/>
            <person name="Yan M."/>
            <person name="Wang P."/>
            <person name="Xu J."/>
            <person name="Bruns T."/>
            <person name="Baldrian P."/>
            <person name="Vilgalys R."/>
            <person name="Dunand C."/>
            <person name="Henrissat B."/>
            <person name="Grigoriev I.V."/>
            <person name="Hibbett D."/>
            <person name="Nagy L.G."/>
            <person name="Martin F.M."/>
        </authorList>
    </citation>
    <scope>NUCLEOTIDE SEQUENCE</scope>
    <source>
        <strain evidence="1">P2</strain>
    </source>
</reference>
<reference evidence="1" key="1">
    <citation type="submission" date="2019-10" db="EMBL/GenBank/DDBJ databases">
        <authorList>
            <consortium name="DOE Joint Genome Institute"/>
            <person name="Kuo A."/>
            <person name="Miyauchi S."/>
            <person name="Kiss E."/>
            <person name="Drula E."/>
            <person name="Kohler A."/>
            <person name="Sanchez-Garcia M."/>
            <person name="Andreopoulos B."/>
            <person name="Barry K.W."/>
            <person name="Bonito G."/>
            <person name="Buee M."/>
            <person name="Carver A."/>
            <person name="Chen C."/>
            <person name="Cichocki N."/>
            <person name="Clum A."/>
            <person name="Culley D."/>
            <person name="Crous P.W."/>
            <person name="Fauchery L."/>
            <person name="Girlanda M."/>
            <person name="Hayes R."/>
            <person name="Keri Z."/>
            <person name="Labutti K."/>
            <person name="Lipzen A."/>
            <person name="Lombard V."/>
            <person name="Magnuson J."/>
            <person name="Maillard F."/>
            <person name="Morin E."/>
            <person name="Murat C."/>
            <person name="Nolan M."/>
            <person name="Ohm R."/>
            <person name="Pangilinan J."/>
            <person name="Pereira M."/>
            <person name="Perotto S."/>
            <person name="Peter M."/>
            <person name="Riley R."/>
            <person name="Sitrit Y."/>
            <person name="Stielow B."/>
            <person name="Szollosi G."/>
            <person name="Zifcakova L."/>
            <person name="Stursova M."/>
            <person name="Spatafora J.W."/>
            <person name="Tedersoo L."/>
            <person name="Vaario L.-M."/>
            <person name="Yamada A."/>
            <person name="Yan M."/>
            <person name="Wang P."/>
            <person name="Xu J."/>
            <person name="Bruns T."/>
            <person name="Baldrian P."/>
            <person name="Vilgalys R."/>
            <person name="Henrissat B."/>
            <person name="Grigoriev I.V."/>
            <person name="Hibbett D."/>
            <person name="Nagy L.G."/>
            <person name="Martin F.M."/>
        </authorList>
    </citation>
    <scope>NUCLEOTIDE SEQUENCE</scope>
    <source>
        <strain evidence="1">P2</strain>
    </source>
</reference>
<evidence type="ECO:0000313" key="1">
    <source>
        <dbReference type="EMBL" id="KAF9651588.1"/>
    </source>
</evidence>
<dbReference type="Proteomes" id="UP000886501">
    <property type="component" value="Unassembled WGS sequence"/>
</dbReference>
<gene>
    <name evidence="1" type="ORF">BDM02DRAFT_616152</name>
</gene>
<evidence type="ECO:0000313" key="2">
    <source>
        <dbReference type="Proteomes" id="UP000886501"/>
    </source>
</evidence>
<organism evidence="1 2">
    <name type="scientific">Thelephora ganbajun</name>
    <name type="common">Ganba fungus</name>
    <dbReference type="NCBI Taxonomy" id="370292"/>
    <lineage>
        <taxon>Eukaryota</taxon>
        <taxon>Fungi</taxon>
        <taxon>Dikarya</taxon>
        <taxon>Basidiomycota</taxon>
        <taxon>Agaricomycotina</taxon>
        <taxon>Agaricomycetes</taxon>
        <taxon>Thelephorales</taxon>
        <taxon>Thelephoraceae</taxon>
        <taxon>Thelephora</taxon>
    </lineage>
</organism>
<protein>
    <submittedName>
        <fullName evidence="1">Uncharacterized protein</fullName>
    </submittedName>
</protein>
<proteinExistence type="predicted"/>
<comment type="caution">
    <text evidence="1">The sequence shown here is derived from an EMBL/GenBank/DDBJ whole genome shotgun (WGS) entry which is preliminary data.</text>
</comment>
<sequence length="469" mass="50472">MIVAIITLPTDVLVIIFESLSIPTLAALSQTCKYLHFAVSRFGWTSHLLANLRFSPSTSHALSLRPPIDQVKYYHLSDVAWRGETFIARPLSSAWSGAFRKPAVAISDSRLVVTSRTLIDSYTFHTPRVPAHSPQIRKEASLELGGGAASVDVITSIAPAHDQDGAEFYIGLASGNVARMSINISGSGTRHLPTSIEAIHSGDSVLALSSKRDLLLGVTQNGIATISNTRSVEILDLKTRAWTCQLSTNHATFGLTSKAPLIVHAVQPSGMSKRPTYILDPTSQDTHSKSAVFGVCGTPPSATWGSDQVLLSGWYNGSVNIHDLRTSTRLRVSSSASSAPHLLPVLTFVEPSVDPIYCVATGGGSSNYIAAGLARHGMVAFWDIRGPRSTGWSVYAPGNDPSPVYSVVLESSRLFGVTQARPFVYDFGPGVVEDTHPSFRFSRAEAQVFKKQGDGPGFYVTIWRHSQLA</sequence>
<dbReference type="EMBL" id="MU117974">
    <property type="protein sequence ID" value="KAF9651588.1"/>
    <property type="molecule type" value="Genomic_DNA"/>
</dbReference>
<accession>A0ACB6ZQ63</accession>
<keyword evidence="2" id="KW-1185">Reference proteome</keyword>